<keyword evidence="3" id="KW-1185">Reference proteome</keyword>
<name>A0A7J7IVG4_BUGNE</name>
<gene>
    <name evidence="2" type="ORF">EB796_023903</name>
</gene>
<proteinExistence type="predicted"/>
<accession>A0A7J7IVG4</accession>
<evidence type="ECO:0000313" key="3">
    <source>
        <dbReference type="Proteomes" id="UP000593567"/>
    </source>
</evidence>
<feature type="region of interest" description="Disordered" evidence="1">
    <location>
        <begin position="25"/>
        <end position="66"/>
    </location>
</feature>
<dbReference type="EMBL" id="VXIV02003360">
    <property type="protein sequence ID" value="KAF6017805.1"/>
    <property type="molecule type" value="Genomic_DNA"/>
</dbReference>
<sequence length="72" mass="7571">MSVLLRRGPCGAPVPPHVEVACRSGPGGTSTRWAHSSVPLHWRTPGDAKPRSPTAPKSTQTGAVSIQFEIIS</sequence>
<organism evidence="2 3">
    <name type="scientific">Bugula neritina</name>
    <name type="common">Brown bryozoan</name>
    <name type="synonym">Sertularia neritina</name>
    <dbReference type="NCBI Taxonomy" id="10212"/>
    <lineage>
        <taxon>Eukaryota</taxon>
        <taxon>Metazoa</taxon>
        <taxon>Spiralia</taxon>
        <taxon>Lophotrochozoa</taxon>
        <taxon>Bryozoa</taxon>
        <taxon>Gymnolaemata</taxon>
        <taxon>Cheilostomatida</taxon>
        <taxon>Flustrina</taxon>
        <taxon>Buguloidea</taxon>
        <taxon>Bugulidae</taxon>
        <taxon>Bugula</taxon>
    </lineage>
</organism>
<comment type="caution">
    <text evidence="2">The sequence shown here is derived from an EMBL/GenBank/DDBJ whole genome shotgun (WGS) entry which is preliminary data.</text>
</comment>
<feature type="compositionally biased region" description="Polar residues" evidence="1">
    <location>
        <begin position="55"/>
        <end position="64"/>
    </location>
</feature>
<dbReference type="AlphaFoldDB" id="A0A7J7IVG4"/>
<evidence type="ECO:0000256" key="1">
    <source>
        <dbReference type="SAM" id="MobiDB-lite"/>
    </source>
</evidence>
<evidence type="ECO:0000313" key="2">
    <source>
        <dbReference type="EMBL" id="KAF6017805.1"/>
    </source>
</evidence>
<protein>
    <submittedName>
        <fullName evidence="2">Uncharacterized protein</fullName>
    </submittedName>
</protein>
<dbReference type="Proteomes" id="UP000593567">
    <property type="component" value="Unassembled WGS sequence"/>
</dbReference>
<reference evidence="2" key="1">
    <citation type="submission" date="2020-06" db="EMBL/GenBank/DDBJ databases">
        <title>Draft genome of Bugula neritina, a colonial animal packing powerful symbionts and potential medicines.</title>
        <authorList>
            <person name="Rayko M."/>
        </authorList>
    </citation>
    <scope>NUCLEOTIDE SEQUENCE [LARGE SCALE GENOMIC DNA]</scope>
    <source>
        <strain evidence="2">Kwan_BN1</strain>
    </source>
</reference>